<dbReference type="AlphaFoldDB" id="A0A2H6MUU8"/>
<proteinExistence type="predicted"/>
<reference evidence="1" key="1">
    <citation type="submission" date="2017-07" db="EMBL/GenBank/DDBJ databases">
        <authorList>
            <person name="Mikheyev A."/>
            <person name="Grau M."/>
        </authorList>
    </citation>
    <scope>NUCLEOTIDE SEQUENCE</scope>
    <source>
        <tissue evidence="1">Venom_gland</tissue>
    </source>
</reference>
<reference evidence="1" key="2">
    <citation type="submission" date="2017-12" db="EMBL/GenBank/DDBJ databases">
        <title>Coralsnake Venomics: Analyses of Venom Gland Transcriptomes and Proteomes of Six Brazilian Taxa.</title>
        <authorList>
            <person name="Aird S.D."/>
            <person name="Jorge da Silva N."/>
            <person name="Qiu L."/>
            <person name="Villar-Briones A."/>
            <person name="Aparecida-Saddi V."/>
            <person name="Campos-Telles M.P."/>
            <person name="Grau M."/>
            <person name="Mikheyev A.S."/>
        </authorList>
    </citation>
    <scope>NUCLEOTIDE SEQUENCE</scope>
    <source>
        <tissue evidence="1">Venom_gland</tissue>
    </source>
</reference>
<accession>A0A2H6MUU8</accession>
<sequence length="109" mass="12259">MVPVLFKRKHVPLPPPQALLEKGEGRPVGIGERRLLITGLVALVELCLTLSIDRGTPRINETNTWPSKSSFGPIRSSSILQFLLPCVGSILELNNSRSFFSIMRRRHIW</sequence>
<name>A0A2H6MUU8_9SAUR</name>
<protein>
    <submittedName>
        <fullName evidence="1">Uncharacterized protein</fullName>
    </submittedName>
</protein>
<organism evidence="1">
    <name type="scientific">Micrurus carvalhoi</name>
    <dbReference type="NCBI Taxonomy" id="3147026"/>
    <lineage>
        <taxon>Eukaryota</taxon>
        <taxon>Metazoa</taxon>
        <taxon>Chordata</taxon>
        <taxon>Craniata</taxon>
        <taxon>Vertebrata</taxon>
        <taxon>Euteleostomi</taxon>
        <taxon>Lepidosauria</taxon>
        <taxon>Squamata</taxon>
        <taxon>Bifurcata</taxon>
        <taxon>Unidentata</taxon>
        <taxon>Episquamata</taxon>
        <taxon>Toxicofera</taxon>
        <taxon>Serpentes</taxon>
        <taxon>Colubroidea</taxon>
        <taxon>Elapidae</taxon>
        <taxon>Elapinae</taxon>
        <taxon>Micrurus</taxon>
    </lineage>
</organism>
<evidence type="ECO:0000313" key="1">
    <source>
        <dbReference type="EMBL" id="LAA18004.1"/>
    </source>
</evidence>
<dbReference type="EMBL" id="IACI01003020">
    <property type="protein sequence ID" value="LAA18004.1"/>
    <property type="molecule type" value="Transcribed_RNA"/>
</dbReference>